<dbReference type="AlphaFoldDB" id="A0A1C5GHH2"/>
<feature type="transmembrane region" description="Helical" evidence="1">
    <location>
        <begin position="71"/>
        <end position="95"/>
    </location>
</feature>
<gene>
    <name evidence="2" type="ORF">GA0070610_5572</name>
</gene>
<feature type="transmembrane region" description="Helical" evidence="1">
    <location>
        <begin position="285"/>
        <end position="310"/>
    </location>
</feature>
<evidence type="ECO:0000256" key="1">
    <source>
        <dbReference type="SAM" id="Phobius"/>
    </source>
</evidence>
<accession>A0A1C5GHH2</accession>
<keyword evidence="1" id="KW-0472">Membrane</keyword>
<reference evidence="2 3" key="1">
    <citation type="submission" date="2016-06" db="EMBL/GenBank/DDBJ databases">
        <authorList>
            <person name="Kjaerup R.B."/>
            <person name="Dalgaard T.S."/>
            <person name="Juul-Madsen H.R."/>
        </authorList>
    </citation>
    <scope>NUCLEOTIDE SEQUENCE [LARGE SCALE GENOMIC DNA]</scope>
    <source>
        <strain evidence="2 3">DSM 43913</strain>
    </source>
</reference>
<feature type="transmembrane region" description="Helical" evidence="1">
    <location>
        <begin position="330"/>
        <end position="353"/>
    </location>
</feature>
<evidence type="ECO:0000313" key="2">
    <source>
        <dbReference type="EMBL" id="SCG19208.1"/>
    </source>
</evidence>
<keyword evidence="3" id="KW-1185">Reference proteome</keyword>
<keyword evidence="1" id="KW-0812">Transmembrane</keyword>
<feature type="transmembrane region" description="Helical" evidence="1">
    <location>
        <begin position="250"/>
        <end position="273"/>
    </location>
</feature>
<name>A0A1C5GHH2_MICEH</name>
<evidence type="ECO:0000313" key="3">
    <source>
        <dbReference type="Proteomes" id="UP000198251"/>
    </source>
</evidence>
<protein>
    <submittedName>
        <fullName evidence="2">Uncharacterized protein</fullName>
    </submittedName>
</protein>
<dbReference type="EMBL" id="LT607733">
    <property type="protein sequence ID" value="SCG19208.1"/>
    <property type="molecule type" value="Genomic_DNA"/>
</dbReference>
<organism evidence="2 3">
    <name type="scientific">Micromonospora echinofusca</name>
    <dbReference type="NCBI Taxonomy" id="47858"/>
    <lineage>
        <taxon>Bacteria</taxon>
        <taxon>Bacillati</taxon>
        <taxon>Actinomycetota</taxon>
        <taxon>Actinomycetes</taxon>
        <taxon>Micromonosporales</taxon>
        <taxon>Micromonosporaceae</taxon>
        <taxon>Micromonospora</taxon>
    </lineage>
</organism>
<proteinExistence type="predicted"/>
<dbReference type="GeneID" id="95805225"/>
<dbReference type="Proteomes" id="UP000198251">
    <property type="component" value="Chromosome I"/>
</dbReference>
<sequence length="365" mass="38818">MPTTGDPLARRYRRLLFCHPRAYRRARADEIVGVLLDAALAGRTRPTPREAANLIRHGLRCRLGRPASRTVGVWATLAAVICGLFTAALATRAAWETSAPQPDRAETAAVFAAVLPGHELGDVDLAPALFTFYGQPLTVRALDNLLLGDGGEYQRSEVLAGTAGTPRMSADETLALAQRRLRETGWQTYAPTVHSYPGCVDKTCAPAVTITDTTLLARRGDTVLQLHVATPPSPDGSHLSLALSRTAPTVVLPAGVAGGLIGAALGWLVFGWASRRTEAAHPARGAVGVLLAITLFLWWTPVLLTVPSLLRHHRAEPHPTWHPLWEWLGQPAASLPFVVGAASALLTLALAAAPRRSPLPTTAVG</sequence>
<dbReference type="RefSeq" id="WP_089002703.1">
    <property type="nucleotide sequence ID" value="NZ_LT607733.1"/>
</dbReference>
<keyword evidence="1" id="KW-1133">Transmembrane helix</keyword>